<name>A0A892ZDQ0_9NEIS</name>
<dbReference type="PANTHER" id="PTHR42663:SF6">
    <property type="entry name" value="HYDROLASE C777.06C-RELATED"/>
    <property type="match status" value="1"/>
</dbReference>
<dbReference type="AlphaFoldDB" id="A0A892ZDQ0"/>
<evidence type="ECO:0000313" key="3">
    <source>
        <dbReference type="Proteomes" id="UP000653156"/>
    </source>
</evidence>
<dbReference type="Gene3D" id="3.60.15.10">
    <property type="entry name" value="Ribonuclease Z/Hydroxyacylglutathione hydrolase-like"/>
    <property type="match status" value="1"/>
</dbReference>
<dbReference type="SUPFAM" id="SSF56281">
    <property type="entry name" value="Metallo-hydrolase/oxidoreductase"/>
    <property type="match status" value="1"/>
</dbReference>
<proteinExistence type="predicted"/>
<dbReference type="InterPro" id="IPR001279">
    <property type="entry name" value="Metallo-B-lactamas"/>
</dbReference>
<dbReference type="CDD" id="cd16279">
    <property type="entry name" value="metallo-hydrolase-like_MBL-fold"/>
    <property type="match status" value="1"/>
</dbReference>
<dbReference type="Pfam" id="PF12706">
    <property type="entry name" value="Lactamase_B_2"/>
    <property type="match status" value="1"/>
</dbReference>
<dbReference type="PANTHER" id="PTHR42663">
    <property type="entry name" value="HYDROLASE C777.06C-RELATED-RELATED"/>
    <property type="match status" value="1"/>
</dbReference>
<reference evidence="2" key="1">
    <citation type="submission" date="2021-02" db="EMBL/GenBank/DDBJ databases">
        <title>Neisseriaceae sp. 26B isolated from the cloaca of a Common Toad-headed Turtle (Mesoclemmys nasuta).</title>
        <authorList>
            <person name="Spergser J."/>
            <person name="Busse H.-J."/>
        </authorList>
    </citation>
    <scope>NUCLEOTIDE SEQUENCE</scope>
    <source>
        <strain evidence="2">26B</strain>
    </source>
</reference>
<gene>
    <name evidence="2" type="ORF">JQU52_08300</name>
</gene>
<sequence>MSIPITLTVLGCGSSSGSPAIGCACPTCVSTNPKNQRTRCSAWLGINGQGWLIDTGPDLRQQALRENLPRVDGVLYTHPHADHLNGIDDLRAFCYRQQTAIPVYGNAFTIANITHRFDYAFLPAHAHWNKPVLSAHTLPESEHRQPVMQLNGVPLWHHGLPHGRWTTSAYRIGNIAWLTDINHISDAVITALQGLDYLFLDCLMEAAYPSHLSVAQAFDFAQRIGAKQTYFIHMTHQLEYQALSRRCPPNMAVAYDGLRISSEWPAKAA</sequence>
<keyword evidence="3" id="KW-1185">Reference proteome</keyword>
<dbReference type="KEGG" id="ptes:JQU52_08300"/>
<dbReference type="InterPro" id="IPR036866">
    <property type="entry name" value="RibonucZ/Hydroxyglut_hydro"/>
</dbReference>
<dbReference type="Proteomes" id="UP000653156">
    <property type="component" value="Chromosome"/>
</dbReference>
<protein>
    <submittedName>
        <fullName evidence="2">MBL fold metallo-hydrolase</fullName>
    </submittedName>
</protein>
<organism evidence="2 3">
    <name type="scientific">Paralysiella testudinis</name>
    <dbReference type="NCBI Taxonomy" id="2809020"/>
    <lineage>
        <taxon>Bacteria</taxon>
        <taxon>Pseudomonadati</taxon>
        <taxon>Pseudomonadota</taxon>
        <taxon>Betaproteobacteria</taxon>
        <taxon>Neisseriales</taxon>
        <taxon>Neisseriaceae</taxon>
        <taxon>Paralysiella</taxon>
    </lineage>
</organism>
<evidence type="ECO:0000259" key="1">
    <source>
        <dbReference type="Pfam" id="PF12706"/>
    </source>
</evidence>
<evidence type="ECO:0000313" key="2">
    <source>
        <dbReference type="EMBL" id="QRQ80760.1"/>
    </source>
</evidence>
<dbReference type="EMBL" id="CP069798">
    <property type="protein sequence ID" value="QRQ80760.1"/>
    <property type="molecule type" value="Genomic_DNA"/>
</dbReference>
<accession>A0A892ZDQ0</accession>
<dbReference type="RefSeq" id="WP_230338046.1">
    <property type="nucleotide sequence ID" value="NZ_CP069798.1"/>
</dbReference>
<feature type="domain" description="Metallo-beta-lactamase" evidence="1">
    <location>
        <begin position="52"/>
        <end position="234"/>
    </location>
</feature>